<dbReference type="RefSeq" id="WP_003847597.1">
    <property type="nucleotide sequence ID" value="NZ_CP009244.1"/>
</dbReference>
<reference evidence="4 5" key="1">
    <citation type="submission" date="2010-04" db="EMBL/GenBank/DDBJ databases">
        <authorList>
            <person name="Weinstock G."/>
            <person name="Sodergren E."/>
            <person name="Clifton S."/>
            <person name="Fulton L."/>
            <person name="Fulton B."/>
            <person name="Courtney L."/>
            <person name="Fronick C."/>
            <person name="Harrison M."/>
            <person name="Strong C."/>
            <person name="Farmer C."/>
            <person name="Delahaunty K."/>
            <person name="Markovic C."/>
            <person name="Hall O."/>
            <person name="Minx P."/>
            <person name="Tomlinson C."/>
            <person name="Mitreva M."/>
            <person name="Hou S."/>
            <person name="Wollam A."/>
            <person name="Pepin K.H."/>
            <person name="Johnson M."/>
            <person name="Bhonagiri V."/>
            <person name="Zhang X."/>
            <person name="Suruliraj S."/>
            <person name="Warren W."/>
            <person name="Chinwalla A."/>
            <person name="Mardis E.R."/>
            <person name="Wilson R.K."/>
        </authorList>
    </citation>
    <scope>NUCLEOTIDE SEQUENCE [LARGE SCALE GENOMIC DNA]</scope>
    <source>
        <strain evidence="4 5">DSM 20306</strain>
    </source>
</reference>
<comment type="caution">
    <text evidence="4">The sequence shown here is derived from an EMBL/GenBank/DDBJ whole genome shotgun (WGS) entry which is preliminary data.</text>
</comment>
<dbReference type="CDD" id="cd04301">
    <property type="entry name" value="NAT_SF"/>
    <property type="match status" value="1"/>
</dbReference>
<organism evidence="4 5">
    <name type="scientific">Corynebacterium ammoniagenes DSM 20306</name>
    <dbReference type="NCBI Taxonomy" id="649754"/>
    <lineage>
        <taxon>Bacteria</taxon>
        <taxon>Bacillati</taxon>
        <taxon>Actinomycetota</taxon>
        <taxon>Actinomycetes</taxon>
        <taxon>Mycobacteriales</taxon>
        <taxon>Corynebacteriaceae</taxon>
        <taxon>Corynebacterium</taxon>
    </lineage>
</organism>
<dbReference type="SUPFAM" id="SSF55729">
    <property type="entry name" value="Acyl-CoA N-acyltransferases (Nat)"/>
    <property type="match status" value="1"/>
</dbReference>
<dbReference type="InterPro" id="IPR016181">
    <property type="entry name" value="Acyl_CoA_acyltransferase"/>
</dbReference>
<dbReference type="InterPro" id="IPR000182">
    <property type="entry name" value="GNAT_dom"/>
</dbReference>
<keyword evidence="5" id="KW-1185">Reference proteome</keyword>
<name>A0ABN0AEM5_CORAM</name>
<accession>A0ABN0AEM5</accession>
<dbReference type="Pfam" id="PF00583">
    <property type="entry name" value="Acetyltransf_1"/>
    <property type="match status" value="1"/>
</dbReference>
<gene>
    <name evidence="4" type="ORF">HMPREF0281_01442</name>
</gene>
<keyword evidence="2" id="KW-0012">Acyltransferase</keyword>
<dbReference type="InterPro" id="IPR050832">
    <property type="entry name" value="Bact_Acetyltransf"/>
</dbReference>
<dbReference type="PANTHER" id="PTHR43877">
    <property type="entry name" value="AMINOALKYLPHOSPHONATE N-ACETYLTRANSFERASE-RELATED-RELATED"/>
    <property type="match status" value="1"/>
</dbReference>
<evidence type="ECO:0000256" key="1">
    <source>
        <dbReference type="ARBA" id="ARBA00022679"/>
    </source>
</evidence>
<evidence type="ECO:0000313" key="5">
    <source>
        <dbReference type="Proteomes" id="UP000006015"/>
    </source>
</evidence>
<feature type="domain" description="N-acetyltransferase" evidence="3">
    <location>
        <begin position="11"/>
        <end position="157"/>
    </location>
</feature>
<protein>
    <submittedName>
        <fullName evidence="4">Acetyltransferase, GNAT family</fullName>
    </submittedName>
</protein>
<proteinExistence type="predicted"/>
<evidence type="ECO:0000259" key="3">
    <source>
        <dbReference type="PROSITE" id="PS51186"/>
    </source>
</evidence>
<evidence type="ECO:0000256" key="2">
    <source>
        <dbReference type="ARBA" id="ARBA00023315"/>
    </source>
</evidence>
<dbReference type="EMBL" id="ADNS01000012">
    <property type="protein sequence ID" value="EFG81270.1"/>
    <property type="molecule type" value="Genomic_DNA"/>
</dbReference>
<sequence>MTTLNAGDKTFALERATAADVADIVALLVDDPLGQTRETAPLEHYLAAFADIDRDPNQTLLVLRDDTRAVAGTVQLTVIACLARGGTKRLQVEAVRLASHVRGLGLGTALFQWIDEFATDHGATMIQLTSDARRTDAQRFYERLGYAASHVGYKRFL</sequence>
<keyword evidence="1" id="KW-0808">Transferase</keyword>
<dbReference type="PROSITE" id="PS51186">
    <property type="entry name" value="GNAT"/>
    <property type="match status" value="1"/>
</dbReference>
<dbReference type="Gene3D" id="3.40.630.30">
    <property type="match status" value="1"/>
</dbReference>
<dbReference type="Proteomes" id="UP000006015">
    <property type="component" value="Unassembled WGS sequence"/>
</dbReference>
<dbReference type="PANTHER" id="PTHR43877:SF2">
    <property type="entry name" value="AMINOALKYLPHOSPHONATE N-ACETYLTRANSFERASE-RELATED"/>
    <property type="match status" value="1"/>
</dbReference>
<evidence type="ECO:0000313" key="4">
    <source>
        <dbReference type="EMBL" id="EFG81270.1"/>
    </source>
</evidence>